<reference evidence="6 7" key="1">
    <citation type="submission" date="2018-01" db="EMBL/GenBank/DDBJ databases">
        <title>Draft genome of the strawberry crown rot pathogen Phytophthora cactorum.</title>
        <authorList>
            <person name="Armitage A.D."/>
            <person name="Lysoe E."/>
            <person name="Nellist C.F."/>
            <person name="Harrison R.J."/>
            <person name="Brurberg M.B."/>
        </authorList>
    </citation>
    <scope>NUCLEOTIDE SEQUENCE [LARGE SCALE GENOMIC DNA]</scope>
    <source>
        <strain evidence="6 7">10300</strain>
    </source>
</reference>
<name>A0A329RII0_9STRA</name>
<dbReference type="Proteomes" id="UP000760860">
    <property type="component" value="Unassembled WGS sequence"/>
</dbReference>
<accession>A0A329RII0</accession>
<organism evidence="6 7">
    <name type="scientific">Phytophthora cactorum</name>
    <dbReference type="NCBI Taxonomy" id="29920"/>
    <lineage>
        <taxon>Eukaryota</taxon>
        <taxon>Sar</taxon>
        <taxon>Stramenopiles</taxon>
        <taxon>Oomycota</taxon>
        <taxon>Peronosporomycetes</taxon>
        <taxon>Peronosporales</taxon>
        <taxon>Peronosporaceae</taxon>
        <taxon>Phytophthora</taxon>
    </lineage>
</organism>
<dbReference type="AlphaFoldDB" id="A0A329RII0"/>
<dbReference type="Proteomes" id="UP000735874">
    <property type="component" value="Unassembled WGS sequence"/>
</dbReference>
<dbReference type="EMBL" id="RCMK01001037">
    <property type="protein sequence ID" value="KAG2904005.1"/>
    <property type="molecule type" value="Genomic_DNA"/>
</dbReference>
<protein>
    <submittedName>
        <fullName evidence="6">Uncharacterized protein</fullName>
    </submittedName>
</protein>
<dbReference type="Proteomes" id="UP000697107">
    <property type="component" value="Unassembled WGS sequence"/>
</dbReference>
<dbReference type="EMBL" id="MJFZ01000888">
    <property type="protein sequence ID" value="RAW24414.1"/>
    <property type="molecule type" value="Genomic_DNA"/>
</dbReference>
<dbReference type="Proteomes" id="UP000736787">
    <property type="component" value="Unassembled WGS sequence"/>
</dbReference>
<evidence type="ECO:0000313" key="7">
    <source>
        <dbReference type="Proteomes" id="UP000251314"/>
    </source>
</evidence>
<comment type="caution">
    <text evidence="6">The sequence shown here is derived from an EMBL/GenBank/DDBJ whole genome shotgun (WGS) entry which is preliminary data.</text>
</comment>
<evidence type="ECO:0000313" key="4">
    <source>
        <dbReference type="EMBL" id="KAG2966596.1"/>
    </source>
</evidence>
<proteinExistence type="predicted"/>
<gene>
    <name evidence="6" type="ORF">PC110_g19158</name>
    <name evidence="1" type="ORF">PC113_g19445</name>
    <name evidence="2" type="ORF">PC115_g18942</name>
    <name evidence="3" type="ORF">PC117_g21137</name>
    <name evidence="4" type="ORF">PC118_g19079</name>
    <name evidence="5" type="ORF">PC129_g18240</name>
</gene>
<dbReference type="Proteomes" id="UP000251314">
    <property type="component" value="Unassembled WGS sequence"/>
</dbReference>
<dbReference type="EMBL" id="RCMG01000997">
    <property type="protein sequence ID" value="KAG2839550.1"/>
    <property type="molecule type" value="Genomic_DNA"/>
</dbReference>
<keyword evidence="7" id="KW-1185">Reference proteome</keyword>
<dbReference type="OrthoDB" id="10407169at2759"/>
<reference evidence="1" key="2">
    <citation type="submission" date="2018-10" db="EMBL/GenBank/DDBJ databases">
        <title>Effector identification in a new, highly contiguous assembly of the strawberry crown rot pathogen Phytophthora cactorum.</title>
        <authorList>
            <person name="Armitage A.D."/>
            <person name="Nellist C.F."/>
            <person name="Bates H."/>
            <person name="Vickerstaff R.J."/>
            <person name="Harrison R.J."/>
        </authorList>
    </citation>
    <scope>NUCLEOTIDE SEQUENCE</scope>
    <source>
        <strain evidence="1">15-7</strain>
        <strain evidence="2">4032</strain>
        <strain evidence="3">4040</strain>
        <strain evidence="4">P415</strain>
        <strain evidence="5">P421</strain>
    </source>
</reference>
<evidence type="ECO:0000313" key="3">
    <source>
        <dbReference type="EMBL" id="KAG2904005.1"/>
    </source>
</evidence>
<evidence type="ECO:0000313" key="6">
    <source>
        <dbReference type="EMBL" id="RAW24414.1"/>
    </source>
</evidence>
<sequence>MPKEATLRLRASGQAMAMAAIETTTDVADVVEAMGVAGGLLGGLLIGEALGDMGGDGDGEFAGDFKISIVISEQLPIVLAISSANTCTTVVASVSGRQQKLDPTVL</sequence>
<evidence type="ECO:0000313" key="2">
    <source>
        <dbReference type="EMBL" id="KAG2892165.1"/>
    </source>
</evidence>
<dbReference type="EMBL" id="RCML01001001">
    <property type="protein sequence ID" value="KAG2966596.1"/>
    <property type="molecule type" value="Genomic_DNA"/>
</dbReference>
<dbReference type="EMBL" id="RCMI01001023">
    <property type="protein sequence ID" value="KAG2892165.1"/>
    <property type="molecule type" value="Genomic_DNA"/>
</dbReference>
<evidence type="ECO:0000313" key="1">
    <source>
        <dbReference type="EMBL" id="KAG2839550.1"/>
    </source>
</evidence>
<dbReference type="Proteomes" id="UP000774804">
    <property type="component" value="Unassembled WGS sequence"/>
</dbReference>
<dbReference type="EMBL" id="RCMV01001043">
    <property type="protein sequence ID" value="KAG3210763.1"/>
    <property type="molecule type" value="Genomic_DNA"/>
</dbReference>
<evidence type="ECO:0000313" key="5">
    <source>
        <dbReference type="EMBL" id="KAG3210763.1"/>
    </source>
</evidence>
<dbReference type="VEuPathDB" id="FungiDB:PC110_g19158"/>